<dbReference type="SUPFAM" id="SSF52540">
    <property type="entry name" value="P-loop containing nucleoside triphosphate hydrolases"/>
    <property type="match status" value="1"/>
</dbReference>
<dbReference type="OrthoDB" id="5839at2759"/>
<evidence type="ECO:0000256" key="7">
    <source>
        <dbReference type="RuleBase" id="RU365059"/>
    </source>
</evidence>
<dbReference type="InterPro" id="IPR030228">
    <property type="entry name" value="Gpn3"/>
</dbReference>
<evidence type="ECO:0000313" key="9">
    <source>
        <dbReference type="EMBL" id="KAA0188523.1"/>
    </source>
</evidence>
<evidence type="ECO:0000256" key="3">
    <source>
        <dbReference type="ARBA" id="ARBA00014587"/>
    </source>
</evidence>
<gene>
    <name evidence="9" type="ORF">FBUS_10691</name>
</gene>
<sequence>MPRFAQLVVGPAGCGKSTYCATMQAHCEAIRRTIDVVNLDPAAEYFEYNPLADIRDLIHVDDVMEDESLHLGPNGGLVFCMEYLDQNLDWLDSALGDSEGDYVLFDCPGQIELYSHLPIMPRIVEHLQRKWDFRLVSVFILDARFLVDSSHFIAGVLSALCRKAAVGFPIRPIFLLDTITHAVTGIGFWLCCFVSIWSCESVKIHCLITRLESAFWVALMATLPDVDHFLSAGRLDLQAALNLPGRPFLHWCTAYVFVFIGLVASGRLPVRLLRIQWLQQTLIYGWIFFVGSFSHVLRDSKHRGLWFWPPPSVETWCGPHSYKEYYVLTTAPLSLPAIYTIALLFIVPAFYWTTTNYASSRENLAPITSFCVHNMDSGYEHGVDGV</sequence>
<dbReference type="GO" id="GO:0005525">
    <property type="term" value="F:GTP binding"/>
    <property type="evidence" value="ECO:0007669"/>
    <property type="project" value="UniProtKB-KW"/>
</dbReference>
<dbReference type="InterPro" id="IPR027417">
    <property type="entry name" value="P-loop_NTPase"/>
</dbReference>
<keyword evidence="5 7" id="KW-0378">Hydrolase</keyword>
<name>A0A8E0VHK6_9TREM</name>
<keyword evidence="6 7" id="KW-0342">GTP-binding</keyword>
<dbReference type="Pfam" id="PF04307">
    <property type="entry name" value="YdjM"/>
    <property type="match status" value="1"/>
</dbReference>
<evidence type="ECO:0000256" key="6">
    <source>
        <dbReference type="ARBA" id="ARBA00023134"/>
    </source>
</evidence>
<reference evidence="9" key="1">
    <citation type="submission" date="2019-05" db="EMBL/GenBank/DDBJ databases">
        <title>Annotation for the trematode Fasciolopsis buski.</title>
        <authorList>
            <person name="Choi Y.-J."/>
        </authorList>
    </citation>
    <scope>NUCLEOTIDE SEQUENCE</scope>
    <source>
        <strain evidence="9">HT</strain>
        <tissue evidence="9">Whole worm</tissue>
    </source>
</reference>
<dbReference type="InterPro" id="IPR007404">
    <property type="entry name" value="YdjM-like"/>
</dbReference>
<evidence type="ECO:0000256" key="2">
    <source>
        <dbReference type="ARBA" id="ARBA00005290"/>
    </source>
</evidence>
<comment type="subunit">
    <text evidence="7">Binds to RNA polymerase II (RNAPII).</text>
</comment>
<dbReference type="InterPro" id="IPR004130">
    <property type="entry name" value="Gpn"/>
</dbReference>
<protein>
    <recommendedName>
        <fullName evidence="3 7">GPN-loop GTPase 3</fullName>
    </recommendedName>
</protein>
<dbReference type="GO" id="GO:0003924">
    <property type="term" value="F:GTPase activity"/>
    <property type="evidence" value="ECO:0007669"/>
    <property type="project" value="TreeGrafter"/>
</dbReference>
<evidence type="ECO:0000313" key="10">
    <source>
        <dbReference type="Proteomes" id="UP000728185"/>
    </source>
</evidence>
<dbReference type="CDD" id="cd17872">
    <property type="entry name" value="GPN3"/>
    <property type="match status" value="1"/>
</dbReference>
<keyword evidence="10" id="KW-1185">Reference proteome</keyword>
<comment type="function">
    <text evidence="7">Small GTPase required for proper nuclear import of RNA polymerase II and III (RNAPII and RNAPIII). May act at an RNAP assembly step prior to nuclear import.</text>
</comment>
<keyword evidence="8" id="KW-0472">Membrane</keyword>
<evidence type="ECO:0000256" key="1">
    <source>
        <dbReference type="ARBA" id="ARBA00002411"/>
    </source>
</evidence>
<accession>A0A8E0VHK6</accession>
<feature type="transmembrane region" description="Helical" evidence="8">
    <location>
        <begin position="333"/>
        <end position="352"/>
    </location>
</feature>
<keyword evidence="4 7" id="KW-0547">Nucleotide-binding</keyword>
<evidence type="ECO:0000256" key="4">
    <source>
        <dbReference type="ARBA" id="ARBA00022741"/>
    </source>
</evidence>
<proteinExistence type="inferred from homology"/>
<organism evidence="9 10">
    <name type="scientific">Fasciolopsis buskii</name>
    <dbReference type="NCBI Taxonomy" id="27845"/>
    <lineage>
        <taxon>Eukaryota</taxon>
        <taxon>Metazoa</taxon>
        <taxon>Spiralia</taxon>
        <taxon>Lophotrochozoa</taxon>
        <taxon>Platyhelminthes</taxon>
        <taxon>Trematoda</taxon>
        <taxon>Digenea</taxon>
        <taxon>Plagiorchiida</taxon>
        <taxon>Echinostomata</taxon>
        <taxon>Echinostomatoidea</taxon>
        <taxon>Fasciolidae</taxon>
        <taxon>Fasciolopsis</taxon>
    </lineage>
</organism>
<dbReference type="EMBL" id="LUCM01008369">
    <property type="protein sequence ID" value="KAA0188523.1"/>
    <property type="molecule type" value="Genomic_DNA"/>
</dbReference>
<evidence type="ECO:0000256" key="8">
    <source>
        <dbReference type="SAM" id="Phobius"/>
    </source>
</evidence>
<dbReference type="AlphaFoldDB" id="A0A8E0VHK6"/>
<comment type="function">
    <text evidence="1">Small GTPase required for proper localization of RNA polymerase II (RNAPII). May act at an RNAP assembly step prior to nuclear import.</text>
</comment>
<comment type="caution">
    <text evidence="9">The sequence shown here is derived from an EMBL/GenBank/DDBJ whole genome shotgun (WGS) entry which is preliminary data.</text>
</comment>
<dbReference type="Pfam" id="PF03029">
    <property type="entry name" value="ATP_bind_1"/>
    <property type="match status" value="1"/>
</dbReference>
<evidence type="ECO:0000256" key="5">
    <source>
        <dbReference type="ARBA" id="ARBA00022801"/>
    </source>
</evidence>
<keyword evidence="8" id="KW-0812">Transmembrane</keyword>
<comment type="similarity">
    <text evidence="2 7">Belongs to the GPN-loop GTPase family.</text>
</comment>
<keyword evidence="8" id="KW-1133">Transmembrane helix</keyword>
<feature type="transmembrane region" description="Helical" evidence="8">
    <location>
        <begin position="277"/>
        <end position="297"/>
    </location>
</feature>
<dbReference type="Proteomes" id="UP000728185">
    <property type="component" value="Unassembled WGS sequence"/>
</dbReference>
<feature type="transmembrane region" description="Helical" evidence="8">
    <location>
        <begin position="248"/>
        <end position="265"/>
    </location>
</feature>
<dbReference type="Gene3D" id="3.40.50.300">
    <property type="entry name" value="P-loop containing nucleotide triphosphate hydrolases"/>
    <property type="match status" value="1"/>
</dbReference>
<dbReference type="PANTHER" id="PTHR21231">
    <property type="entry name" value="XPA-BINDING PROTEIN 1-RELATED"/>
    <property type="match status" value="1"/>
</dbReference>
<dbReference type="PANTHER" id="PTHR21231:SF7">
    <property type="entry name" value="GPN-LOOP GTPASE 3"/>
    <property type="match status" value="1"/>
</dbReference>